<dbReference type="GO" id="GO:0004869">
    <property type="term" value="F:cysteine-type endopeptidase inhibitor activity"/>
    <property type="evidence" value="ECO:0007669"/>
    <property type="project" value="UniProtKB-KW"/>
</dbReference>
<keyword evidence="2" id="KW-0789">Thiol protease inhibitor</keyword>
<dbReference type="AlphaFoldDB" id="A0A142VBB1"/>
<accession>A0A142VBB1</accession>
<name>A0A142VBB1_9CHLR</name>
<protein>
    <submittedName>
        <fullName evidence="5">Cysteine peptidase inhibitor</fullName>
    </submittedName>
</protein>
<dbReference type="InterPro" id="IPR036331">
    <property type="entry name" value="Chagasin-like_sf"/>
</dbReference>
<dbReference type="InterPro" id="IPR052781">
    <property type="entry name" value="Cys_protease_inhibitor_I42"/>
</dbReference>
<feature type="signal peptide" evidence="3">
    <location>
        <begin position="1"/>
        <end position="24"/>
    </location>
</feature>
<keyword evidence="3" id="KW-0732">Signal</keyword>
<evidence type="ECO:0000313" key="5">
    <source>
        <dbReference type="EMBL" id="AMU87114.1"/>
    </source>
</evidence>
<dbReference type="RefSeq" id="WP_034376233.1">
    <property type="nucleotide sequence ID" value="NZ_AP024514.1"/>
</dbReference>
<feature type="domain" description="Proteinase inhibitor I42 chagasin" evidence="4">
    <location>
        <begin position="39"/>
        <end position="120"/>
    </location>
</feature>
<dbReference type="InterPro" id="IPR018990">
    <property type="entry name" value="Prot_inh_I42_chagasin"/>
</dbReference>
<dbReference type="Pfam" id="PF09394">
    <property type="entry name" value="Inhibitor_I42"/>
    <property type="match status" value="1"/>
</dbReference>
<gene>
    <name evidence="5" type="ORF">Dm11a5_1288</name>
</gene>
<evidence type="ECO:0000256" key="2">
    <source>
        <dbReference type="ARBA" id="ARBA00022704"/>
    </source>
</evidence>
<feature type="chain" id="PRO_5007502260" evidence="3">
    <location>
        <begin position="25"/>
        <end position="127"/>
    </location>
</feature>
<dbReference type="PANTHER" id="PTHR36530">
    <property type="entry name" value="INHIBITOR OF CYSTEINE PEPTIDASE"/>
    <property type="match status" value="1"/>
</dbReference>
<dbReference type="Proteomes" id="UP000076394">
    <property type="component" value="Chromosome"/>
</dbReference>
<evidence type="ECO:0000313" key="6">
    <source>
        <dbReference type="Proteomes" id="UP000076394"/>
    </source>
</evidence>
<evidence type="ECO:0000256" key="1">
    <source>
        <dbReference type="ARBA" id="ARBA00022690"/>
    </source>
</evidence>
<reference evidence="5 6" key="1">
    <citation type="submission" date="2015-03" db="EMBL/GenBank/DDBJ databases">
        <title>Genomic characterization of Dehalococcoides mccartyi strain 11a5, an unusal plasmid-containing chloroethene dechlorinator.</title>
        <authorList>
            <person name="Zhao S."/>
            <person name="Ding C."/>
            <person name="He J."/>
        </authorList>
    </citation>
    <scope>NUCLEOTIDE SEQUENCE [LARGE SCALE GENOMIC DNA]</scope>
    <source>
        <strain evidence="5 6">11a5</strain>
    </source>
</reference>
<evidence type="ECO:0000259" key="4">
    <source>
        <dbReference type="Pfam" id="PF09394"/>
    </source>
</evidence>
<evidence type="ECO:0000256" key="3">
    <source>
        <dbReference type="SAM" id="SignalP"/>
    </source>
</evidence>
<dbReference type="PATRIC" id="fig|61435.13.peg.1309"/>
<dbReference type="SUPFAM" id="SSF141066">
    <property type="entry name" value="ICP-like"/>
    <property type="match status" value="1"/>
</dbReference>
<dbReference type="PROSITE" id="PS51257">
    <property type="entry name" value="PROKAR_LIPOPROTEIN"/>
    <property type="match status" value="1"/>
</dbReference>
<organism evidence="5 6">
    <name type="scientific">Dehalococcoides mccartyi</name>
    <dbReference type="NCBI Taxonomy" id="61435"/>
    <lineage>
        <taxon>Bacteria</taxon>
        <taxon>Bacillati</taxon>
        <taxon>Chloroflexota</taxon>
        <taxon>Dehalococcoidia</taxon>
        <taxon>Dehalococcoidales</taxon>
        <taxon>Dehalococcoidaceae</taxon>
        <taxon>Dehalococcoides</taxon>
    </lineage>
</organism>
<dbReference type="PANTHER" id="PTHR36530:SF1">
    <property type="entry name" value="AMOEBIASIN-1"/>
    <property type="match status" value="1"/>
</dbReference>
<proteinExistence type="predicted"/>
<dbReference type="OrthoDB" id="161213at2"/>
<sequence length="127" mass="14131">MKKFAGLILSLVCAFSLAFSGCSAQVKTYTADDTLIECHTGDEFIVALPSNPSTGYSWDFESVSSKIYLVEKTYTPDNADAALVGSGGTEYFRFRALDKEQTELWFYYSRPWDAVPLETLVINLKVS</sequence>
<dbReference type="Gene3D" id="2.60.40.2020">
    <property type="match status" value="1"/>
</dbReference>
<keyword evidence="1" id="KW-0646">Protease inhibitor</keyword>
<dbReference type="EMBL" id="CP011127">
    <property type="protein sequence ID" value="AMU87114.1"/>
    <property type="molecule type" value="Genomic_DNA"/>
</dbReference>